<evidence type="ECO:0000256" key="3">
    <source>
        <dbReference type="ARBA" id="ARBA00023163"/>
    </source>
</evidence>
<dbReference type="PANTHER" id="PTHR46796:SF11">
    <property type="entry name" value="TRANSCRIPTIONAL REGULATOR-RELATED"/>
    <property type="match status" value="1"/>
</dbReference>
<reference evidence="5 6" key="1">
    <citation type="submission" date="2019-12" db="EMBL/GenBank/DDBJ databases">
        <title>Shewanella insulae sp. nov., isolated from a tidal flat.</title>
        <authorList>
            <person name="Yoon J.-H."/>
        </authorList>
    </citation>
    <scope>NUCLEOTIDE SEQUENCE [LARGE SCALE GENOMIC DNA]</scope>
    <source>
        <strain evidence="5 6">JBTF-M18</strain>
    </source>
</reference>
<dbReference type="SMART" id="SM00342">
    <property type="entry name" value="HTH_ARAC"/>
    <property type="match status" value="1"/>
</dbReference>
<accession>A0A6L7HYE5</accession>
<sequence>MMATSAVEKIDYWQASILKEMELSRARFTHFAFEKHVHLDYHIGVVSHGGQRYHHRGCEYRLTPGNLSTLNPDESHNGQSIADGGYEALVMSLPTSYVQQVGQALNQGELFFNAPIQDDPWLRNYFIRLHQQLTLYQANISPMEAETLLLGFISELFYRHGKLRNLPSNSAKLSGAQLESIKQQFHSGLDQEFELEQLALTVGLSKFQFLRQFKAATGMTPHAYLKRLRLEYAKKALMRGDSAINTAHGLGFFDQSHFNKAFKQAFLITPAHFQKRVTP</sequence>
<dbReference type="Pfam" id="PF12833">
    <property type="entry name" value="HTH_18"/>
    <property type="match status" value="1"/>
</dbReference>
<keyword evidence="3" id="KW-0804">Transcription</keyword>
<evidence type="ECO:0000259" key="4">
    <source>
        <dbReference type="PROSITE" id="PS01124"/>
    </source>
</evidence>
<evidence type="ECO:0000256" key="1">
    <source>
        <dbReference type="ARBA" id="ARBA00023015"/>
    </source>
</evidence>
<dbReference type="InterPro" id="IPR009057">
    <property type="entry name" value="Homeodomain-like_sf"/>
</dbReference>
<name>A0A6L7HYE5_9GAMM</name>
<evidence type="ECO:0000256" key="2">
    <source>
        <dbReference type="ARBA" id="ARBA00023125"/>
    </source>
</evidence>
<dbReference type="RefSeq" id="WP_160796452.1">
    <property type="nucleotide sequence ID" value="NZ_WRPA01000010.1"/>
</dbReference>
<dbReference type="Gene3D" id="1.10.10.60">
    <property type="entry name" value="Homeodomain-like"/>
    <property type="match status" value="2"/>
</dbReference>
<gene>
    <name evidence="5" type="ORF">GNT65_11800</name>
</gene>
<dbReference type="PROSITE" id="PS01124">
    <property type="entry name" value="HTH_ARAC_FAMILY_2"/>
    <property type="match status" value="1"/>
</dbReference>
<dbReference type="GO" id="GO:0003700">
    <property type="term" value="F:DNA-binding transcription factor activity"/>
    <property type="evidence" value="ECO:0007669"/>
    <property type="project" value="InterPro"/>
</dbReference>
<protein>
    <submittedName>
        <fullName evidence="5">Helix-turn-helix domain-containing protein</fullName>
    </submittedName>
</protein>
<evidence type="ECO:0000313" key="6">
    <source>
        <dbReference type="Proteomes" id="UP000474778"/>
    </source>
</evidence>
<evidence type="ECO:0000313" key="5">
    <source>
        <dbReference type="EMBL" id="MXR69357.1"/>
    </source>
</evidence>
<dbReference type="Proteomes" id="UP000474778">
    <property type="component" value="Unassembled WGS sequence"/>
</dbReference>
<proteinExistence type="predicted"/>
<keyword evidence="2" id="KW-0238">DNA-binding</keyword>
<dbReference type="PANTHER" id="PTHR46796">
    <property type="entry name" value="HTH-TYPE TRANSCRIPTIONAL ACTIVATOR RHAS-RELATED"/>
    <property type="match status" value="1"/>
</dbReference>
<keyword evidence="1" id="KW-0805">Transcription regulation</keyword>
<dbReference type="InterPro" id="IPR018060">
    <property type="entry name" value="HTH_AraC"/>
</dbReference>
<dbReference type="GO" id="GO:0043565">
    <property type="term" value="F:sequence-specific DNA binding"/>
    <property type="evidence" value="ECO:0007669"/>
    <property type="project" value="InterPro"/>
</dbReference>
<dbReference type="Pfam" id="PF02311">
    <property type="entry name" value="AraC_binding"/>
    <property type="match status" value="1"/>
</dbReference>
<dbReference type="SUPFAM" id="SSF51215">
    <property type="entry name" value="Regulatory protein AraC"/>
    <property type="match status" value="1"/>
</dbReference>
<dbReference type="InterPro" id="IPR037923">
    <property type="entry name" value="HTH-like"/>
</dbReference>
<dbReference type="InterPro" id="IPR003313">
    <property type="entry name" value="AraC-bd"/>
</dbReference>
<organism evidence="5 6">
    <name type="scientific">Shewanella insulae</name>
    <dbReference type="NCBI Taxonomy" id="2681496"/>
    <lineage>
        <taxon>Bacteria</taxon>
        <taxon>Pseudomonadati</taxon>
        <taxon>Pseudomonadota</taxon>
        <taxon>Gammaproteobacteria</taxon>
        <taxon>Alteromonadales</taxon>
        <taxon>Shewanellaceae</taxon>
        <taxon>Shewanella</taxon>
    </lineage>
</organism>
<dbReference type="AlphaFoldDB" id="A0A6L7HYE5"/>
<dbReference type="EMBL" id="WRPA01000010">
    <property type="protein sequence ID" value="MXR69357.1"/>
    <property type="molecule type" value="Genomic_DNA"/>
</dbReference>
<dbReference type="InterPro" id="IPR050204">
    <property type="entry name" value="AraC_XylS_family_regulators"/>
</dbReference>
<keyword evidence="6" id="KW-1185">Reference proteome</keyword>
<comment type="caution">
    <text evidence="5">The sequence shown here is derived from an EMBL/GenBank/DDBJ whole genome shotgun (WGS) entry which is preliminary data.</text>
</comment>
<feature type="domain" description="HTH araC/xylS-type" evidence="4">
    <location>
        <begin position="179"/>
        <end position="276"/>
    </location>
</feature>
<dbReference type="SUPFAM" id="SSF46689">
    <property type="entry name" value="Homeodomain-like"/>
    <property type="match status" value="2"/>
</dbReference>